<dbReference type="GO" id="GO:0005829">
    <property type="term" value="C:cytosol"/>
    <property type="evidence" value="ECO:0007669"/>
    <property type="project" value="TreeGrafter"/>
</dbReference>
<feature type="binding site" evidence="9">
    <location>
        <begin position="116"/>
        <end position="119"/>
    </location>
    <ligand>
        <name>ATP</name>
        <dbReference type="ChEBI" id="CHEBI:30616"/>
    </ligand>
</feature>
<comment type="subcellular location">
    <subcellularLocation>
        <location evidence="9">Cytoplasm</location>
    </subcellularLocation>
</comment>
<dbReference type="Pfam" id="PF13500">
    <property type="entry name" value="AAA_26"/>
    <property type="match status" value="1"/>
</dbReference>
<evidence type="ECO:0000256" key="8">
    <source>
        <dbReference type="ARBA" id="ARBA00047386"/>
    </source>
</evidence>
<evidence type="ECO:0000256" key="6">
    <source>
        <dbReference type="ARBA" id="ARBA00022840"/>
    </source>
</evidence>
<keyword evidence="3 9" id="KW-0479">Metal-binding</keyword>
<feature type="active site" evidence="9">
    <location>
        <position position="39"/>
    </location>
</feature>
<feature type="binding site" evidence="9">
    <location>
        <position position="18"/>
    </location>
    <ligand>
        <name>Mg(2+)</name>
        <dbReference type="ChEBI" id="CHEBI:18420"/>
    </ligand>
</feature>
<keyword evidence="2 9" id="KW-0436">Ligase</keyword>
<dbReference type="InterPro" id="IPR004472">
    <property type="entry name" value="DTB_synth_BioD"/>
</dbReference>
<feature type="binding site" evidence="9">
    <location>
        <begin position="176"/>
        <end position="177"/>
    </location>
    <ligand>
        <name>ATP</name>
        <dbReference type="ChEBI" id="CHEBI:30616"/>
    </ligand>
</feature>
<dbReference type="SUPFAM" id="SSF52540">
    <property type="entry name" value="P-loop containing nucleoside triphosphate hydrolases"/>
    <property type="match status" value="1"/>
</dbReference>
<comment type="catalytic activity">
    <reaction evidence="8">
        <text>(7R,8S)-8-amino-7-(carboxyamino)nonanoate + ATP = (4R,5S)-dethiobiotin + ADP + phosphate + H(+)</text>
        <dbReference type="Rhea" id="RHEA:63684"/>
        <dbReference type="ChEBI" id="CHEBI:15378"/>
        <dbReference type="ChEBI" id="CHEBI:30616"/>
        <dbReference type="ChEBI" id="CHEBI:43474"/>
        <dbReference type="ChEBI" id="CHEBI:149470"/>
        <dbReference type="ChEBI" id="CHEBI:149473"/>
        <dbReference type="ChEBI" id="CHEBI:456216"/>
    </reaction>
</comment>
<comment type="catalytic activity">
    <reaction evidence="9">
        <text>(7R,8S)-7,8-diammoniononanoate + CO2 + ATP = (4R,5S)-dethiobiotin + ADP + phosphate + 3 H(+)</text>
        <dbReference type="Rhea" id="RHEA:15805"/>
        <dbReference type="ChEBI" id="CHEBI:15378"/>
        <dbReference type="ChEBI" id="CHEBI:16526"/>
        <dbReference type="ChEBI" id="CHEBI:30616"/>
        <dbReference type="ChEBI" id="CHEBI:43474"/>
        <dbReference type="ChEBI" id="CHEBI:149469"/>
        <dbReference type="ChEBI" id="CHEBI:149473"/>
        <dbReference type="ChEBI" id="CHEBI:456216"/>
        <dbReference type="EC" id="6.3.3.3"/>
    </reaction>
</comment>
<name>A0A165M694_PELLU</name>
<keyword evidence="5 9" id="KW-0093">Biotin biosynthesis</keyword>
<accession>A0A165M694</accession>
<keyword evidence="1 9" id="KW-0963">Cytoplasm</keyword>
<dbReference type="Proteomes" id="UP000076481">
    <property type="component" value="Unassembled WGS sequence"/>
</dbReference>
<evidence type="ECO:0000256" key="4">
    <source>
        <dbReference type="ARBA" id="ARBA00022741"/>
    </source>
</evidence>
<dbReference type="UniPathway" id="UPA00078">
    <property type="reaction ID" value="UER00161"/>
</dbReference>
<comment type="cofactor">
    <cofactor evidence="9">
        <name>Mg(2+)</name>
        <dbReference type="ChEBI" id="CHEBI:18420"/>
    </cofactor>
</comment>
<keyword evidence="7 9" id="KW-0460">Magnesium</keyword>
<feature type="binding site" evidence="9">
    <location>
        <position position="51"/>
    </location>
    <ligand>
        <name>ATP</name>
        <dbReference type="ChEBI" id="CHEBI:30616"/>
    </ligand>
</feature>
<dbReference type="Gene3D" id="3.40.50.300">
    <property type="entry name" value="P-loop containing nucleotide triphosphate hydrolases"/>
    <property type="match status" value="1"/>
</dbReference>
<dbReference type="NCBIfam" id="TIGR00347">
    <property type="entry name" value="bioD"/>
    <property type="match status" value="1"/>
</dbReference>
<feature type="binding site" evidence="9">
    <location>
        <position position="51"/>
    </location>
    <ligand>
        <name>Mg(2+)</name>
        <dbReference type="ChEBI" id="CHEBI:18420"/>
    </ligand>
</feature>
<evidence type="ECO:0000256" key="9">
    <source>
        <dbReference type="HAMAP-Rule" id="MF_00336"/>
    </source>
</evidence>
<evidence type="ECO:0000313" key="10">
    <source>
        <dbReference type="EMBL" id="KZK74860.1"/>
    </source>
</evidence>
<comment type="pathway">
    <text evidence="9">Cofactor biosynthesis; biotin biosynthesis; biotin from 7,8-diaminononanoate: step 1/2.</text>
</comment>
<evidence type="ECO:0000256" key="1">
    <source>
        <dbReference type="ARBA" id="ARBA00022490"/>
    </source>
</evidence>
<dbReference type="CDD" id="cd03109">
    <property type="entry name" value="DTBS"/>
    <property type="match status" value="1"/>
</dbReference>
<feature type="binding site" evidence="9">
    <location>
        <position position="116"/>
    </location>
    <ligand>
        <name>Mg(2+)</name>
        <dbReference type="ChEBI" id="CHEBI:18420"/>
    </ligand>
</feature>
<comment type="subunit">
    <text evidence="9">Homodimer.</text>
</comment>
<dbReference type="GO" id="GO:0005524">
    <property type="term" value="F:ATP binding"/>
    <property type="evidence" value="ECO:0007669"/>
    <property type="project" value="UniProtKB-UniRule"/>
</dbReference>
<dbReference type="InterPro" id="IPR027417">
    <property type="entry name" value="P-loop_NTPase"/>
</dbReference>
<dbReference type="EMBL" id="LVWG01000017">
    <property type="protein sequence ID" value="KZK74860.1"/>
    <property type="molecule type" value="Genomic_DNA"/>
</dbReference>
<comment type="caution">
    <text evidence="9">Lacks conserved residue(s) required for the propagation of feature annotation.</text>
</comment>
<protein>
    <recommendedName>
        <fullName evidence="9">ATP-dependent dethiobiotin synthetase BioD</fullName>
        <ecNumber evidence="9">6.3.3.3</ecNumber>
    </recommendedName>
    <alternativeName>
        <fullName evidence="9">DTB synthetase</fullName>
        <shortName evidence="9">DTBS</shortName>
    </alternativeName>
    <alternativeName>
        <fullName evidence="9">Dethiobiotin synthase</fullName>
    </alternativeName>
</protein>
<dbReference type="RefSeq" id="WP_303681011.1">
    <property type="nucleotide sequence ID" value="NZ_LVWG01000017.1"/>
</dbReference>
<evidence type="ECO:0000313" key="11">
    <source>
        <dbReference type="Proteomes" id="UP000076481"/>
    </source>
</evidence>
<dbReference type="GO" id="GO:0000287">
    <property type="term" value="F:magnesium ion binding"/>
    <property type="evidence" value="ECO:0007669"/>
    <property type="project" value="UniProtKB-UniRule"/>
</dbReference>
<keyword evidence="6 9" id="KW-0067">ATP-binding</keyword>
<dbReference type="PANTHER" id="PTHR43210">
    <property type="entry name" value="DETHIOBIOTIN SYNTHETASE"/>
    <property type="match status" value="1"/>
</dbReference>
<comment type="function">
    <text evidence="9">Catalyzes a mechanistically unusual reaction, the ATP-dependent insertion of CO2 between the N7 and N8 nitrogen atoms of 7,8-diaminopelargonic acid (DAPA, also called 7,8-diammoniononanoate) to form a ureido ring.</text>
</comment>
<dbReference type="PANTHER" id="PTHR43210:SF2">
    <property type="entry name" value="ATP-DEPENDENT DETHIOBIOTIN SYNTHETASE BIOD 2"/>
    <property type="match status" value="1"/>
</dbReference>
<evidence type="ECO:0000256" key="5">
    <source>
        <dbReference type="ARBA" id="ARBA00022756"/>
    </source>
</evidence>
<dbReference type="AlphaFoldDB" id="A0A165M694"/>
<dbReference type="EC" id="6.3.3.3" evidence="9"/>
<sequence>MSGAVTVISGIGTGVGKTVVTGLLAGALRAEGRHAITQKIVQTGCIGMSEDILEHRRLMGVPPEDADFEGLTCPCSFPFPASPHLAARLAGGSITAESIRRATAALRERYPIVLLEGVGGLLVPLSGELLFADFVAGEGFGLILVSGPWLGSINHTLLSLEACSHRGIPLQGLVYNRYGETDPSIGDDSLDYFRRHLCRSGSGAGIVELRGEPGSQRFTPDQLRCLGFPTR</sequence>
<reference evidence="10 11" key="1">
    <citation type="submission" date="2016-03" db="EMBL/GenBank/DDBJ databases">
        <title>Speciation and ecological success in dimly lit waters: horizontal gene transfer in a green sulfur bacteria bloom unveiled by metagenomic assembly.</title>
        <authorList>
            <person name="Llorens-Mares T."/>
            <person name="Liu Z."/>
            <person name="Allen L.Z."/>
            <person name="Rusch D.B."/>
            <person name="Craig M.T."/>
            <person name="Dupont C.L."/>
            <person name="Bryant D.A."/>
            <person name="Casamayor E.O."/>
        </authorList>
    </citation>
    <scope>NUCLEOTIDE SEQUENCE [LARGE SCALE GENOMIC DNA]</scope>
    <source>
        <strain evidence="10">CIII</strain>
    </source>
</reference>
<evidence type="ECO:0000256" key="7">
    <source>
        <dbReference type="ARBA" id="ARBA00022842"/>
    </source>
</evidence>
<gene>
    <name evidence="9" type="primary">bioD</name>
    <name evidence="10" type="ORF">A3K90_09915</name>
</gene>
<dbReference type="HAMAP" id="MF_00336">
    <property type="entry name" value="BioD"/>
    <property type="match status" value="1"/>
</dbReference>
<evidence type="ECO:0000256" key="2">
    <source>
        <dbReference type="ARBA" id="ARBA00022598"/>
    </source>
</evidence>
<dbReference type="GO" id="GO:0004141">
    <property type="term" value="F:dethiobiotin synthase activity"/>
    <property type="evidence" value="ECO:0007669"/>
    <property type="project" value="UniProtKB-UniRule"/>
</dbReference>
<feature type="binding site" evidence="9">
    <location>
        <position position="43"/>
    </location>
    <ligand>
        <name>substrate</name>
    </ligand>
</feature>
<feature type="binding site" evidence="9">
    <location>
        <begin position="14"/>
        <end position="19"/>
    </location>
    <ligand>
        <name>ATP</name>
        <dbReference type="ChEBI" id="CHEBI:30616"/>
    </ligand>
</feature>
<proteinExistence type="inferred from homology"/>
<keyword evidence="4 9" id="KW-0547">Nucleotide-binding</keyword>
<evidence type="ECO:0000256" key="3">
    <source>
        <dbReference type="ARBA" id="ARBA00022723"/>
    </source>
</evidence>
<organism evidence="10 11">
    <name type="scientific">Pelodictyon luteolum</name>
    <dbReference type="NCBI Taxonomy" id="1100"/>
    <lineage>
        <taxon>Bacteria</taxon>
        <taxon>Pseudomonadati</taxon>
        <taxon>Chlorobiota</taxon>
        <taxon>Chlorobiia</taxon>
        <taxon>Chlorobiales</taxon>
        <taxon>Chlorobiaceae</taxon>
        <taxon>Chlorobium/Pelodictyon group</taxon>
        <taxon>Pelodictyon</taxon>
    </lineage>
</organism>
<dbReference type="PIRSF" id="PIRSF006755">
    <property type="entry name" value="DTB_synth"/>
    <property type="match status" value="1"/>
</dbReference>
<dbReference type="GO" id="GO:0009102">
    <property type="term" value="P:biotin biosynthetic process"/>
    <property type="evidence" value="ECO:0007669"/>
    <property type="project" value="UniProtKB-UniRule"/>
</dbReference>
<comment type="similarity">
    <text evidence="9">Belongs to the dethiobiotin synthetase family.</text>
</comment>
<comment type="caution">
    <text evidence="10">The sequence shown here is derived from an EMBL/GenBank/DDBJ whole genome shotgun (WGS) entry which is preliminary data.</text>
</comment>